<dbReference type="Proteomes" id="UP000814033">
    <property type="component" value="Unassembled WGS sequence"/>
</dbReference>
<gene>
    <name evidence="1" type="ORF">FA95DRAFT_1618677</name>
</gene>
<organism evidence="1 2">
    <name type="scientific">Auriscalpium vulgare</name>
    <dbReference type="NCBI Taxonomy" id="40419"/>
    <lineage>
        <taxon>Eukaryota</taxon>
        <taxon>Fungi</taxon>
        <taxon>Dikarya</taxon>
        <taxon>Basidiomycota</taxon>
        <taxon>Agaricomycotina</taxon>
        <taxon>Agaricomycetes</taxon>
        <taxon>Russulales</taxon>
        <taxon>Auriscalpiaceae</taxon>
        <taxon>Auriscalpium</taxon>
    </lineage>
</organism>
<dbReference type="EMBL" id="MU275848">
    <property type="protein sequence ID" value="KAI0051944.1"/>
    <property type="molecule type" value="Genomic_DNA"/>
</dbReference>
<feature type="non-terminal residue" evidence="1">
    <location>
        <position position="1"/>
    </location>
</feature>
<name>A0ACB8S6Q9_9AGAM</name>
<protein>
    <submittedName>
        <fullName evidence="1">Uncharacterized protein</fullName>
    </submittedName>
</protein>
<keyword evidence="2" id="KW-1185">Reference proteome</keyword>
<reference evidence="1" key="2">
    <citation type="journal article" date="2022" name="New Phytol.">
        <title>Evolutionary transition to the ectomycorrhizal habit in the genomes of a hyperdiverse lineage of mushroom-forming fungi.</title>
        <authorList>
            <person name="Looney B."/>
            <person name="Miyauchi S."/>
            <person name="Morin E."/>
            <person name="Drula E."/>
            <person name="Courty P.E."/>
            <person name="Kohler A."/>
            <person name="Kuo A."/>
            <person name="LaButti K."/>
            <person name="Pangilinan J."/>
            <person name="Lipzen A."/>
            <person name="Riley R."/>
            <person name="Andreopoulos W."/>
            <person name="He G."/>
            <person name="Johnson J."/>
            <person name="Nolan M."/>
            <person name="Tritt A."/>
            <person name="Barry K.W."/>
            <person name="Grigoriev I.V."/>
            <person name="Nagy L.G."/>
            <person name="Hibbett D."/>
            <person name="Henrissat B."/>
            <person name="Matheny P.B."/>
            <person name="Labbe J."/>
            <person name="Martin F.M."/>
        </authorList>
    </citation>
    <scope>NUCLEOTIDE SEQUENCE</scope>
    <source>
        <strain evidence="1">FP105234-sp</strain>
    </source>
</reference>
<evidence type="ECO:0000313" key="2">
    <source>
        <dbReference type="Proteomes" id="UP000814033"/>
    </source>
</evidence>
<sequence>RRCSQRTWTAPLHPLSQSFSLSSLTSENLPSPTYNMVDVHSHDTLISRLSYSLLNEKGYNRCDKRNMTTLTDVSTSPTKPCGKEWTGTMQSCVELKTEKTLTGLDYLSILATPKITPSAQPAPSSQPAQPAPSAQHALPSPSAQPAPSAPPPYSSPRSNFPPPPYGAIPDGSPLPPLDVGSCALIQLFPKASQVSEAAYQTQKATFERIRDVRAEAGENHAVDLGQPFVLPQLLGEATFTTYYLSGDGLVTVECYALVFEAECLVSTGPNGPGKPRTALGSPQLRRPSFMYPAPKPYLEALEQLLNHLENAYKIVSGTVYHKYLRFQSGTIYVHYLPKAVTQGCVDQGTLIKAIEGKSREIEYINDSKKRIAEHSYRN</sequence>
<proteinExistence type="predicted"/>
<evidence type="ECO:0000313" key="1">
    <source>
        <dbReference type="EMBL" id="KAI0051944.1"/>
    </source>
</evidence>
<comment type="caution">
    <text evidence="1">The sequence shown here is derived from an EMBL/GenBank/DDBJ whole genome shotgun (WGS) entry which is preliminary data.</text>
</comment>
<accession>A0ACB8S6Q9</accession>
<reference evidence="1" key="1">
    <citation type="submission" date="2021-02" db="EMBL/GenBank/DDBJ databases">
        <authorList>
            <consortium name="DOE Joint Genome Institute"/>
            <person name="Ahrendt S."/>
            <person name="Looney B.P."/>
            <person name="Miyauchi S."/>
            <person name="Morin E."/>
            <person name="Drula E."/>
            <person name="Courty P.E."/>
            <person name="Chicoki N."/>
            <person name="Fauchery L."/>
            <person name="Kohler A."/>
            <person name="Kuo A."/>
            <person name="Labutti K."/>
            <person name="Pangilinan J."/>
            <person name="Lipzen A."/>
            <person name="Riley R."/>
            <person name="Andreopoulos W."/>
            <person name="He G."/>
            <person name="Johnson J."/>
            <person name="Barry K.W."/>
            <person name="Grigoriev I.V."/>
            <person name="Nagy L."/>
            <person name="Hibbett D."/>
            <person name="Henrissat B."/>
            <person name="Matheny P.B."/>
            <person name="Labbe J."/>
            <person name="Martin F."/>
        </authorList>
    </citation>
    <scope>NUCLEOTIDE SEQUENCE</scope>
    <source>
        <strain evidence="1">FP105234-sp</strain>
    </source>
</reference>